<keyword evidence="3" id="KW-1185">Reference proteome</keyword>
<evidence type="ECO:0000313" key="2">
    <source>
        <dbReference type="EMBL" id="MBW9054541.1"/>
    </source>
</evidence>
<dbReference type="RefSeq" id="WP_220335902.1">
    <property type="nucleotide sequence ID" value="NZ_JAEUAK010000007.1"/>
</dbReference>
<feature type="compositionally biased region" description="Basic residues" evidence="1">
    <location>
        <begin position="110"/>
        <end position="119"/>
    </location>
</feature>
<dbReference type="Pfam" id="PF06169">
    <property type="entry name" value="DUF982"/>
    <property type="match status" value="1"/>
</dbReference>
<gene>
    <name evidence="2" type="ORF">JNB85_19235</name>
</gene>
<evidence type="ECO:0000256" key="1">
    <source>
        <dbReference type="SAM" id="MobiDB-lite"/>
    </source>
</evidence>
<evidence type="ECO:0000313" key="3">
    <source>
        <dbReference type="Proteomes" id="UP000717752"/>
    </source>
</evidence>
<dbReference type="Proteomes" id="UP000717752">
    <property type="component" value="Unassembled WGS sequence"/>
</dbReference>
<name>A0ABS7GXP9_9HYPH</name>
<proteinExistence type="predicted"/>
<reference evidence="2 3" key="1">
    <citation type="journal article" date="2021" name="MBio">
        <title>Poor Competitiveness of Bradyrhizobium in Pigeon Pea Root Colonization in Indian Soils.</title>
        <authorList>
            <person name="Chalasani D."/>
            <person name="Basu A."/>
            <person name="Pullabhotla S.V.S.R.N."/>
            <person name="Jorrin B."/>
            <person name="Neal A.L."/>
            <person name="Poole P.S."/>
            <person name="Podile A.R."/>
            <person name="Tkacz A."/>
        </authorList>
    </citation>
    <scope>NUCLEOTIDE SEQUENCE [LARGE SCALE GENOMIC DNA]</scope>
    <source>
        <strain evidence="2 3">HU56</strain>
    </source>
</reference>
<dbReference type="EMBL" id="JAEUAK010000007">
    <property type="protein sequence ID" value="MBW9054541.1"/>
    <property type="molecule type" value="Genomic_DNA"/>
</dbReference>
<feature type="region of interest" description="Disordered" evidence="1">
    <location>
        <begin position="86"/>
        <end position="119"/>
    </location>
</feature>
<organism evidence="2 3">
    <name type="scientific">Rhizobium mesosinicum</name>
    <dbReference type="NCBI Taxonomy" id="335017"/>
    <lineage>
        <taxon>Bacteria</taxon>
        <taxon>Pseudomonadati</taxon>
        <taxon>Pseudomonadota</taxon>
        <taxon>Alphaproteobacteria</taxon>
        <taxon>Hyphomicrobiales</taxon>
        <taxon>Rhizobiaceae</taxon>
        <taxon>Rhizobium/Agrobacterium group</taxon>
        <taxon>Rhizobium</taxon>
    </lineage>
</organism>
<accession>A0ABS7GXP9</accession>
<comment type="caution">
    <text evidence="2">The sequence shown here is derived from an EMBL/GenBank/DDBJ whole genome shotgun (WGS) entry which is preliminary data.</text>
</comment>
<protein>
    <submittedName>
        <fullName evidence="2">DUF982 domain-containing protein</fullName>
    </submittedName>
</protein>
<sequence>MNDIAFAPIREVAVGLPDADHFSTATTVSGMMGILMSERWPKRANDTVWQHALATCVRAVQLETDTTKARKAFVAAARDAGLKVLPDDEQKPRIRARSSASRSTVQWRQPHTKRERHSH</sequence>
<dbReference type="Gene3D" id="6.10.250.730">
    <property type="match status" value="1"/>
</dbReference>
<dbReference type="InterPro" id="IPR010385">
    <property type="entry name" value="DUF982"/>
</dbReference>